<dbReference type="InterPro" id="IPR050407">
    <property type="entry name" value="Geranylgeranyl_reductase"/>
</dbReference>
<evidence type="ECO:0000313" key="2">
    <source>
        <dbReference type="EMBL" id="TWV98744.1"/>
    </source>
</evidence>
<organism evidence="2 3">
    <name type="scientific">Chitinophaga pinensis</name>
    <dbReference type="NCBI Taxonomy" id="79329"/>
    <lineage>
        <taxon>Bacteria</taxon>
        <taxon>Pseudomonadati</taxon>
        <taxon>Bacteroidota</taxon>
        <taxon>Chitinophagia</taxon>
        <taxon>Chitinophagales</taxon>
        <taxon>Chitinophagaceae</taxon>
        <taxon>Chitinophaga</taxon>
    </lineage>
</organism>
<feature type="domain" description="FAD-binding" evidence="1">
    <location>
        <begin position="5"/>
        <end position="309"/>
    </location>
</feature>
<name>A0A5C6LMD1_9BACT</name>
<dbReference type="InterPro" id="IPR002938">
    <property type="entry name" value="FAD-bd"/>
</dbReference>
<dbReference type="Pfam" id="PF01494">
    <property type="entry name" value="FAD_binding_3"/>
    <property type="match status" value="1"/>
</dbReference>
<dbReference type="GO" id="GO:0071949">
    <property type="term" value="F:FAD binding"/>
    <property type="evidence" value="ECO:0007669"/>
    <property type="project" value="InterPro"/>
</dbReference>
<dbReference type="SUPFAM" id="SSF51905">
    <property type="entry name" value="FAD/NAD(P)-binding domain"/>
    <property type="match status" value="1"/>
</dbReference>
<dbReference type="AlphaFoldDB" id="A0A5C6LMD1"/>
<gene>
    <name evidence="2" type="ORF">FEF09_20155</name>
</gene>
<accession>A0A5C6LMD1</accession>
<dbReference type="Proteomes" id="UP000318815">
    <property type="component" value="Unassembled WGS sequence"/>
</dbReference>
<dbReference type="InterPro" id="IPR036188">
    <property type="entry name" value="FAD/NAD-bd_sf"/>
</dbReference>
<evidence type="ECO:0000313" key="3">
    <source>
        <dbReference type="Proteomes" id="UP000318815"/>
    </source>
</evidence>
<comment type="caution">
    <text evidence="2">The sequence shown here is derived from an EMBL/GenBank/DDBJ whole genome shotgun (WGS) entry which is preliminary data.</text>
</comment>
<dbReference type="Gene3D" id="3.50.50.60">
    <property type="entry name" value="FAD/NAD(P)-binding domain"/>
    <property type="match status" value="1"/>
</dbReference>
<dbReference type="PRINTS" id="PR00420">
    <property type="entry name" value="RNGMNOXGNASE"/>
</dbReference>
<keyword evidence="3" id="KW-1185">Reference proteome</keyword>
<dbReference type="PANTHER" id="PTHR42685:SF22">
    <property type="entry name" value="CONDITIONED MEDIUM FACTOR RECEPTOR 1"/>
    <property type="match status" value="1"/>
</dbReference>
<dbReference type="PANTHER" id="PTHR42685">
    <property type="entry name" value="GERANYLGERANYL DIPHOSPHATE REDUCTASE"/>
    <property type="match status" value="1"/>
</dbReference>
<dbReference type="EMBL" id="VOHS01000024">
    <property type="protein sequence ID" value="TWV98744.1"/>
    <property type="molecule type" value="Genomic_DNA"/>
</dbReference>
<dbReference type="RefSeq" id="WP_146306772.1">
    <property type="nucleotide sequence ID" value="NZ_VOHS01000024.1"/>
</dbReference>
<protein>
    <submittedName>
        <fullName evidence="2">NAD(P)/FAD-dependent oxidoreductase</fullName>
    </submittedName>
</protein>
<proteinExistence type="predicted"/>
<sequence length="374" mass="41236">MPVNDIIIVGGGLAGLTSALHLLRAGLRVTVIEKSSFPKHKVCGEYISNEVLPYLQWLGADPGVLQPARIERVCISTVSGKRVESTLPLGGFGVSRYALDHFLMQQVLAAGGVILEDTVSDIRFEHDAFQVDTAAGSVLSARFVIGAYGKRSGLDQQLERDFSDQKSPWLAVKSHYEGSFPDGLVALHNFMGGYCGVSKVENNIINICYLVSYDTFKKYKNIDAHREEVMYRNPHLKAVFEGCKPLFERPLSISQVSFAEKRKVDRHILMTGDTAGLIHPLCGNGMAMAIHSAKIASEQLLSFFSGNVSSREELERRYNNTWHVAFGKRMAAGRLLSAIFRKQQFGAAAMRGLTLFPGLLPVIIRQTHGKPLNN</sequence>
<dbReference type="OrthoDB" id="1142316at2"/>
<reference evidence="2 3" key="1">
    <citation type="submission" date="2019-08" db="EMBL/GenBank/DDBJ databases">
        <title>Whole genome sequencing of chitin degrading bacteria Chitinophaga pinensis YS16.</title>
        <authorList>
            <person name="Singh R.P."/>
            <person name="Manchanda G."/>
            <person name="Maurya I.K."/>
            <person name="Joshi N.K."/>
            <person name="Srivastava A.K."/>
        </authorList>
    </citation>
    <scope>NUCLEOTIDE SEQUENCE [LARGE SCALE GENOMIC DNA]</scope>
    <source>
        <strain evidence="2 3">YS-16</strain>
    </source>
</reference>
<evidence type="ECO:0000259" key="1">
    <source>
        <dbReference type="Pfam" id="PF01494"/>
    </source>
</evidence>